<gene>
    <name evidence="2" type="ORF">A1OK_08970</name>
</gene>
<dbReference type="PANTHER" id="PTHR39473:SF1">
    <property type="entry name" value="DINB-LIKE DOMAIN-CONTAINING PROTEIN"/>
    <property type="match status" value="1"/>
</dbReference>
<dbReference type="RefSeq" id="WP_029486404.1">
    <property type="nucleotide sequence ID" value="NZ_AJWN02000046.1"/>
</dbReference>
<evidence type="ECO:0000313" key="3">
    <source>
        <dbReference type="Proteomes" id="UP000095039"/>
    </source>
</evidence>
<keyword evidence="3" id="KW-1185">Reference proteome</keyword>
<sequence>MLAKDAVSNRNPSAIIDALAEVPAEVIGGMDVAAQALELLHQLSDEQYNHVATPYLQSAIGQHMRHILDVFHAITAWPNSDFVDYDIRRRAHPVEREKSIAIEEWISLYHWLETIREANLSTGMNVSGEVSLKHHVASVTQSTLGRELSFVASHAVHHFALIRVSLCAQDISTAETFGMAPATATFYRGGD</sequence>
<dbReference type="InterPro" id="IPR024775">
    <property type="entry name" value="DinB-like"/>
</dbReference>
<dbReference type="InterPro" id="IPR034660">
    <property type="entry name" value="DinB/YfiT-like"/>
</dbReference>
<accession>A0A1E5C7X2</accession>
<protein>
    <recommendedName>
        <fullName evidence="1">DinB-like domain-containing protein</fullName>
    </recommendedName>
</protein>
<proteinExistence type="predicted"/>
<dbReference type="Pfam" id="PF12867">
    <property type="entry name" value="DinB_2"/>
    <property type="match status" value="1"/>
</dbReference>
<feature type="domain" description="DinB-like" evidence="1">
    <location>
        <begin position="34"/>
        <end position="162"/>
    </location>
</feature>
<comment type="caution">
    <text evidence="2">The sequence shown here is derived from an EMBL/GenBank/DDBJ whole genome shotgun (WGS) entry which is preliminary data.</text>
</comment>
<dbReference type="PANTHER" id="PTHR39473">
    <property type="match status" value="1"/>
</dbReference>
<dbReference type="EMBL" id="AJWN02000046">
    <property type="protein sequence ID" value="OEE61624.1"/>
    <property type="molecule type" value="Genomic_DNA"/>
</dbReference>
<organism evidence="2 3">
    <name type="scientific">Enterovibrio norvegicus FF-454</name>
    <dbReference type="NCBI Taxonomy" id="1185651"/>
    <lineage>
        <taxon>Bacteria</taxon>
        <taxon>Pseudomonadati</taxon>
        <taxon>Pseudomonadota</taxon>
        <taxon>Gammaproteobacteria</taxon>
        <taxon>Vibrionales</taxon>
        <taxon>Vibrionaceae</taxon>
        <taxon>Enterovibrio</taxon>
    </lineage>
</organism>
<dbReference type="SUPFAM" id="SSF109854">
    <property type="entry name" value="DinB/YfiT-like putative metalloenzymes"/>
    <property type="match status" value="1"/>
</dbReference>
<reference evidence="2 3" key="1">
    <citation type="journal article" date="2012" name="Science">
        <title>Ecological populations of bacteria act as socially cohesive units of antibiotic production and resistance.</title>
        <authorList>
            <person name="Cordero O.X."/>
            <person name="Wildschutte H."/>
            <person name="Kirkup B."/>
            <person name="Proehl S."/>
            <person name="Ngo L."/>
            <person name="Hussain F."/>
            <person name="Le Roux F."/>
            <person name="Mincer T."/>
            <person name="Polz M.F."/>
        </authorList>
    </citation>
    <scope>NUCLEOTIDE SEQUENCE [LARGE SCALE GENOMIC DNA]</scope>
    <source>
        <strain evidence="2 3">FF-454</strain>
    </source>
</reference>
<dbReference type="Proteomes" id="UP000095039">
    <property type="component" value="Unassembled WGS sequence"/>
</dbReference>
<dbReference type="AlphaFoldDB" id="A0A1E5C7X2"/>
<evidence type="ECO:0000313" key="2">
    <source>
        <dbReference type="EMBL" id="OEE61624.1"/>
    </source>
</evidence>
<name>A0A1E5C7X2_9GAMM</name>
<evidence type="ECO:0000259" key="1">
    <source>
        <dbReference type="Pfam" id="PF12867"/>
    </source>
</evidence>